<protein>
    <recommendedName>
        <fullName evidence="3">WRKY19-like zinc finger domain-containing protein</fullName>
    </recommendedName>
</protein>
<feature type="region of interest" description="Disordered" evidence="1">
    <location>
        <begin position="545"/>
        <end position="574"/>
    </location>
</feature>
<organism evidence="4 5">
    <name type="scientific">Cymbomonas tetramitiformis</name>
    <dbReference type="NCBI Taxonomy" id="36881"/>
    <lineage>
        <taxon>Eukaryota</taxon>
        <taxon>Viridiplantae</taxon>
        <taxon>Chlorophyta</taxon>
        <taxon>Pyramimonadophyceae</taxon>
        <taxon>Pyramimonadales</taxon>
        <taxon>Pyramimonadaceae</taxon>
        <taxon>Cymbomonas</taxon>
    </lineage>
</organism>
<dbReference type="Proteomes" id="UP001190700">
    <property type="component" value="Unassembled WGS sequence"/>
</dbReference>
<feature type="domain" description="WRKY19-like zinc finger" evidence="3">
    <location>
        <begin position="329"/>
        <end position="353"/>
    </location>
</feature>
<keyword evidence="5" id="KW-1185">Reference proteome</keyword>
<dbReference type="Pfam" id="PF09366">
    <property type="entry name" value="DUF1997"/>
    <property type="match status" value="1"/>
</dbReference>
<dbReference type="PANTHER" id="PTHR31827:SF1">
    <property type="entry name" value="EMB|CAB89363.1"/>
    <property type="match status" value="1"/>
</dbReference>
<feature type="domain" description="WRKY19-like zinc finger" evidence="3">
    <location>
        <begin position="429"/>
        <end position="453"/>
    </location>
</feature>
<dbReference type="AlphaFoldDB" id="A0AAE0BSD8"/>
<feature type="domain" description="WRKY19-like zinc finger" evidence="3">
    <location>
        <begin position="454"/>
        <end position="478"/>
    </location>
</feature>
<feature type="domain" description="WRKY19-like zinc finger" evidence="3">
    <location>
        <begin position="254"/>
        <end position="278"/>
    </location>
</feature>
<feature type="signal peptide" evidence="2">
    <location>
        <begin position="1"/>
        <end position="20"/>
    </location>
</feature>
<feature type="domain" description="WRKY19-like zinc finger" evidence="3">
    <location>
        <begin position="404"/>
        <end position="428"/>
    </location>
</feature>
<feature type="domain" description="WRKY19-like zinc finger" evidence="3">
    <location>
        <begin position="354"/>
        <end position="378"/>
    </location>
</feature>
<dbReference type="InterPro" id="IPR056866">
    <property type="entry name" value="Znf_WRKY19"/>
</dbReference>
<reference evidence="4 5" key="1">
    <citation type="journal article" date="2015" name="Genome Biol. Evol.">
        <title>Comparative Genomics of a Bacterivorous Green Alga Reveals Evolutionary Causalities and Consequences of Phago-Mixotrophic Mode of Nutrition.</title>
        <authorList>
            <person name="Burns J.A."/>
            <person name="Paasch A."/>
            <person name="Narechania A."/>
            <person name="Kim E."/>
        </authorList>
    </citation>
    <scope>NUCLEOTIDE SEQUENCE [LARGE SCALE GENOMIC DNA]</scope>
    <source>
        <strain evidence="4 5">PLY_AMNH</strain>
    </source>
</reference>
<dbReference type="Pfam" id="PF24906">
    <property type="entry name" value="Zf_WRKY19"/>
    <property type="match status" value="7"/>
</dbReference>
<proteinExistence type="predicted"/>
<gene>
    <name evidence="4" type="ORF">CYMTET_48373</name>
</gene>
<evidence type="ECO:0000313" key="4">
    <source>
        <dbReference type="EMBL" id="KAK3241903.1"/>
    </source>
</evidence>
<dbReference type="PANTHER" id="PTHR31827">
    <property type="entry name" value="EMB|CAB89363.1"/>
    <property type="match status" value="1"/>
</dbReference>
<evidence type="ECO:0000259" key="3">
    <source>
        <dbReference type="Pfam" id="PF24906"/>
    </source>
</evidence>
<dbReference type="InterPro" id="IPR018971">
    <property type="entry name" value="DUF1997"/>
</dbReference>
<feature type="compositionally biased region" description="Polar residues" evidence="1">
    <location>
        <begin position="554"/>
        <end position="574"/>
    </location>
</feature>
<sequence length="915" mass="95320">MCLRLRLLLRVSTGLRLCIAWQRLLEPLAESKFSPEDDGTFDIPAEDASIAEGRMKSEAEGSIPGAAIGKIAEGRMKSEAEGNILGAAKGKVVAAATAPPPPPPSTPGPVCDLAQVDPSGLYGHALCLDAVREEFAPEAVLQADFVGDGPVKALVVASYPVHHKGEPMDSPMDTFDGTDVPKNISMFVWSSAIPDFAGVPATTLRAAVRVMDLHPISIRSSSKGSEMDVTRCQAEGCGKGARNTDDFCSAHGGGKRCKAEGCKKAAAGSTDFCIAHGGGERCQAEGCANGTVDKGGFCSAHGGGKRCKAEGCKKAAAGSTDFCIAHGGGKRCQAEGCKKAARGSNGFCIAHGGGKRCQAEGCANGARRTGDFCIAHGGGERCQAEGCANGTVDKGGFCSAHGGGKRCKAEGCKKAAAGSTDFCIAHGGGKRCQAEGCKKAARGSTGFCSAHGGGKRCQAEGCKKAARGSTGFCSTHGGGKRCQAEGCGKGAAGSTDFCTAHGGGKRCKAEGCASMSHQLRPTPTLVDQDKSSKQQKYSNVASKALKNDGVAEKTPNTSEIQPSATQLQPAVSSGQDDNSNKFFLPAGMLAAAVLYQAAPALAETLAILPAVPEELSLTAIVASLEQLGDAGAVLLLFVVTLAEMVPLVPTQPLAIASGLLFGWEEPSIQRSASRPVFKVLARSSDKSESTARQDESDISSILEKQKQKRLRLLDPVHLTTACSSKASVQDVEGAGSIHNYLRLPAEQYTSDVLAGGQIVQLKGNLFRLSVPKITFFDVWLEPVIDVIVKTPSATAPSRVQLTAVACDITGSDLIERMNLNQRFVMNMETHLTLKEGSTDTSAELKAGGQLDVWCEVIPPFNLLPRSLLASTCNAVMRTVMKTMLSMFISRLAMDYQRRDHGSGRAPQYAAAASQV</sequence>
<accession>A0AAE0BSD8</accession>
<feature type="chain" id="PRO_5041908326" description="WRKY19-like zinc finger domain-containing protein" evidence="2">
    <location>
        <begin position="21"/>
        <end position="915"/>
    </location>
</feature>
<keyword evidence="2" id="KW-0732">Signal</keyword>
<evidence type="ECO:0000256" key="1">
    <source>
        <dbReference type="SAM" id="MobiDB-lite"/>
    </source>
</evidence>
<name>A0AAE0BSD8_9CHLO</name>
<feature type="domain" description="WRKY19-like zinc finger" evidence="3">
    <location>
        <begin position="304"/>
        <end position="328"/>
    </location>
</feature>
<comment type="caution">
    <text evidence="4">The sequence shown here is derived from an EMBL/GenBank/DDBJ whole genome shotgun (WGS) entry which is preliminary data.</text>
</comment>
<dbReference type="EMBL" id="LGRX02033284">
    <property type="protein sequence ID" value="KAK3241903.1"/>
    <property type="molecule type" value="Genomic_DNA"/>
</dbReference>
<evidence type="ECO:0000256" key="2">
    <source>
        <dbReference type="SAM" id="SignalP"/>
    </source>
</evidence>
<evidence type="ECO:0000313" key="5">
    <source>
        <dbReference type="Proteomes" id="UP001190700"/>
    </source>
</evidence>